<dbReference type="InterPro" id="IPR006326">
    <property type="entry name" value="UDPGT_MGT-like"/>
</dbReference>
<dbReference type="PATRIC" id="fig|1405.8.peg.5666"/>
<sequence length="392" mass="44049">MANILMINFPAEGHVNPTLGIVKAFAERGDSVHYITTEKFKERLEKVGATVHLQPDLLSKASIDPYSNAGLNNFLKIQIQTSLDALDITKQLSQDIDFDFLFYEKFGAGQLVRDYLQIPGVCSSASFLFPKEFLKNMPLSPESGFKPDEEAEKLMVQMKECYGVEPESSAQFMNNAAELTIVFTSRYFQPNSEKFDDSNIFIGPTFPKRAYTGSFPFEALEDEQVLYISMGTVLDRTEEFFNTCIDAFSDFKGKVVIAAGERVDMTKIKEAPEHFIISSYVPQLKVLEHTDVFITHGGMNSVNESIHFNIPMVVIPHDKDQPTVAQRLTELNAGYRVSKDNLKPETLKDAVKEVLTNEIYKEGIKKINESFQKSGGAEKAIEAIDAFVQNKK</sequence>
<reference evidence="4 6" key="1">
    <citation type="submission" date="2014-04" db="EMBL/GenBank/DDBJ databases">
        <authorList>
            <person name="Bishop-Lilly K.A."/>
            <person name="Broomall S.M."/>
            <person name="Chain P.S."/>
            <person name="Chertkov O."/>
            <person name="Coyne S.R."/>
            <person name="Daligault H.E."/>
            <person name="Davenport K.W."/>
            <person name="Erkkila T."/>
            <person name="Frey K.G."/>
            <person name="Gibbons H.S."/>
            <person name="Gu W."/>
            <person name="Jaissle J."/>
            <person name="Johnson S.L."/>
            <person name="Koroleva G.I."/>
            <person name="Ladner J.T."/>
            <person name="Lo C.-C."/>
            <person name="Minogue T.D."/>
            <person name="Munk C."/>
            <person name="Palacios G.F."/>
            <person name="Redden C.L."/>
            <person name="Rosenzweig C.N."/>
            <person name="Scholz M.B."/>
            <person name="Teshima H."/>
            <person name="Xu Y."/>
        </authorList>
    </citation>
    <scope>NUCLEOTIDE SEQUENCE [LARGE SCALE GENOMIC DNA]</scope>
    <source>
        <strain evidence="4 6">BHP</strain>
    </source>
</reference>
<proteinExistence type="inferred from homology"/>
<evidence type="ECO:0000256" key="3">
    <source>
        <dbReference type="ARBA" id="ARBA00022679"/>
    </source>
</evidence>
<gene>
    <name evidence="5" type="ORF">D0U04_24795</name>
    <name evidence="4" type="ORF">DJ93_5490</name>
</gene>
<dbReference type="PANTHER" id="PTHR48043">
    <property type="entry name" value="EG:EG0003.4 PROTEIN-RELATED"/>
    <property type="match status" value="1"/>
</dbReference>
<dbReference type="Proteomes" id="UP000029389">
    <property type="component" value="Unassembled WGS sequence"/>
</dbReference>
<dbReference type="InterPro" id="IPR002213">
    <property type="entry name" value="UDP_glucos_trans"/>
</dbReference>
<dbReference type="FunFam" id="3.40.50.2000:FF:000072">
    <property type="entry name" value="Glycosyl transferase"/>
    <property type="match status" value="1"/>
</dbReference>
<dbReference type="InterPro" id="IPR050271">
    <property type="entry name" value="UDP-glycosyltransferase"/>
</dbReference>
<dbReference type="EMBL" id="QVOD01000046">
    <property type="protein sequence ID" value="RFT63494.1"/>
    <property type="molecule type" value="Genomic_DNA"/>
</dbReference>
<evidence type="ECO:0000256" key="1">
    <source>
        <dbReference type="ARBA" id="ARBA00009995"/>
    </source>
</evidence>
<dbReference type="Proteomes" id="UP000264294">
    <property type="component" value="Unassembled WGS sequence"/>
</dbReference>
<evidence type="ECO:0000313" key="4">
    <source>
        <dbReference type="EMBL" id="KFM95699.1"/>
    </source>
</evidence>
<accession>A0A090YB45</accession>
<keyword evidence="3 4" id="KW-0808">Transferase</keyword>
<dbReference type="RefSeq" id="WP_042984586.1">
    <property type="nucleotide sequence ID" value="NZ_JMQC01000009.1"/>
</dbReference>
<dbReference type="AlphaFoldDB" id="A0A090YB45"/>
<keyword evidence="7" id="KW-1185">Reference proteome</keyword>
<evidence type="ECO:0000256" key="2">
    <source>
        <dbReference type="ARBA" id="ARBA00022676"/>
    </source>
</evidence>
<reference evidence="5 7" key="2">
    <citation type="submission" date="2018-08" db="EMBL/GenBank/DDBJ databases">
        <title>Bacillus clarus sp. nov. strain PS00077A.</title>
        <authorList>
            <person name="Mendez Acevedo M."/>
            <person name="Carroll L."/>
            <person name="Mukherjee M."/>
            <person name="Wiedmann M."/>
            <person name="Kovac J."/>
        </authorList>
    </citation>
    <scope>NUCLEOTIDE SEQUENCE [LARGE SCALE GENOMIC DNA]</scope>
    <source>
        <strain evidence="5 7">PS00077A</strain>
    </source>
</reference>
<evidence type="ECO:0000313" key="7">
    <source>
        <dbReference type="Proteomes" id="UP000264294"/>
    </source>
</evidence>
<protein>
    <submittedName>
        <fullName evidence="4">Glycosyltransferase, MGT family protein</fullName>
    </submittedName>
    <submittedName>
        <fullName evidence="5">UDP-glucosyltransferase</fullName>
    </submittedName>
</protein>
<dbReference type="Pfam" id="PF00201">
    <property type="entry name" value="UDPGT"/>
    <property type="match status" value="1"/>
</dbReference>
<dbReference type="GO" id="GO:0016758">
    <property type="term" value="F:hexosyltransferase activity"/>
    <property type="evidence" value="ECO:0007669"/>
    <property type="project" value="InterPro"/>
</dbReference>
<dbReference type="CDD" id="cd03784">
    <property type="entry name" value="GT1_Gtf-like"/>
    <property type="match status" value="1"/>
</dbReference>
<name>A0A090YB45_9BACI</name>
<keyword evidence="2" id="KW-0328">Glycosyltransferase</keyword>
<comment type="caution">
    <text evidence="4">The sequence shown here is derived from an EMBL/GenBank/DDBJ whole genome shotgun (WGS) entry which is preliminary data.</text>
</comment>
<comment type="similarity">
    <text evidence="1">Belongs to the UDP-glycosyltransferase family.</text>
</comment>
<dbReference type="NCBIfam" id="TIGR01426">
    <property type="entry name" value="MGT"/>
    <property type="match status" value="1"/>
</dbReference>
<dbReference type="Gene3D" id="3.40.50.2000">
    <property type="entry name" value="Glycogen Phosphorylase B"/>
    <property type="match status" value="2"/>
</dbReference>
<organism evidence="4 6">
    <name type="scientific">Bacillus clarus</name>
    <dbReference type="NCBI Taxonomy" id="2338372"/>
    <lineage>
        <taxon>Bacteria</taxon>
        <taxon>Bacillati</taxon>
        <taxon>Bacillota</taxon>
        <taxon>Bacilli</taxon>
        <taxon>Bacillales</taxon>
        <taxon>Bacillaceae</taxon>
        <taxon>Bacillus</taxon>
        <taxon>Bacillus cereus group</taxon>
    </lineage>
</organism>
<dbReference type="EMBL" id="JMQC01000009">
    <property type="protein sequence ID" value="KFM95699.1"/>
    <property type="molecule type" value="Genomic_DNA"/>
</dbReference>
<dbReference type="PANTHER" id="PTHR48043:SF145">
    <property type="entry name" value="FI06409P-RELATED"/>
    <property type="match status" value="1"/>
</dbReference>
<dbReference type="GO" id="GO:0008194">
    <property type="term" value="F:UDP-glycosyltransferase activity"/>
    <property type="evidence" value="ECO:0007669"/>
    <property type="project" value="InterPro"/>
</dbReference>
<dbReference type="SUPFAM" id="SSF53756">
    <property type="entry name" value="UDP-Glycosyltransferase/glycogen phosphorylase"/>
    <property type="match status" value="1"/>
</dbReference>
<evidence type="ECO:0000313" key="5">
    <source>
        <dbReference type="EMBL" id="RFT63494.1"/>
    </source>
</evidence>
<evidence type="ECO:0000313" key="6">
    <source>
        <dbReference type="Proteomes" id="UP000029389"/>
    </source>
</evidence>